<accession>D4M0N9</accession>
<protein>
    <submittedName>
        <fullName evidence="1">Uncharacterized protein</fullName>
    </submittedName>
</protein>
<dbReference type="Proteomes" id="UP000008956">
    <property type="component" value="Chromosome"/>
</dbReference>
<reference evidence="1 2" key="2">
    <citation type="submission" date="2010-03" db="EMBL/GenBank/DDBJ databases">
        <authorList>
            <person name="Pajon A."/>
        </authorList>
    </citation>
    <scope>NUCLEOTIDE SEQUENCE [LARGE SCALE GENOMIC DNA]</scope>
    <source>
        <strain evidence="1 2">L2-14</strain>
    </source>
</reference>
<organism evidence="1 2">
    <name type="scientific">[Ruminococcus] torques L2-14</name>
    <dbReference type="NCBI Taxonomy" id="657313"/>
    <lineage>
        <taxon>Bacteria</taxon>
        <taxon>Bacillati</taxon>
        <taxon>Bacillota</taxon>
        <taxon>Clostridia</taxon>
        <taxon>Lachnospirales</taxon>
        <taxon>Lachnospiraceae</taxon>
        <taxon>Mediterraneibacter</taxon>
    </lineage>
</organism>
<gene>
    <name evidence="1" type="ORF">RTO_32260</name>
</gene>
<sequence>MRRSGNLGLFVSAYNWHNPKTNTSGGAPYGVTWEKIGLKPWKDLEENE</sequence>
<name>D4M0N9_9FIRM</name>
<dbReference type="HOGENOM" id="CLU_3157479_0_0_9"/>
<reference evidence="1 2" key="1">
    <citation type="submission" date="2010-03" db="EMBL/GenBank/DDBJ databases">
        <title>The genome sequence of Ruminococcus torques L2-14.</title>
        <authorList>
            <consortium name="metaHIT consortium -- http://www.metahit.eu/"/>
            <person name="Pajon A."/>
            <person name="Turner K."/>
            <person name="Parkhill J."/>
            <person name="Duncan S."/>
            <person name="Flint H."/>
        </authorList>
    </citation>
    <scope>NUCLEOTIDE SEQUENCE [LARGE SCALE GENOMIC DNA]</scope>
    <source>
        <strain evidence="1 2">L2-14</strain>
    </source>
</reference>
<evidence type="ECO:0000313" key="2">
    <source>
        <dbReference type="Proteomes" id="UP000008956"/>
    </source>
</evidence>
<dbReference type="AlphaFoldDB" id="D4M0N9"/>
<dbReference type="KEGG" id="rto:RTO_32260"/>
<dbReference type="PATRIC" id="fig|657313.3.peg.3106"/>
<dbReference type="EMBL" id="FP929055">
    <property type="protein sequence ID" value="CBL27599.1"/>
    <property type="molecule type" value="Genomic_DNA"/>
</dbReference>
<evidence type="ECO:0000313" key="1">
    <source>
        <dbReference type="EMBL" id="CBL27599.1"/>
    </source>
</evidence>
<proteinExistence type="predicted"/>